<keyword evidence="9" id="KW-1185">Reference proteome</keyword>
<evidence type="ECO:0000259" key="7">
    <source>
        <dbReference type="PROSITE" id="PS50809"/>
    </source>
</evidence>
<dbReference type="EMBL" id="KN552504">
    <property type="protein sequence ID" value="KHJ90940.1"/>
    <property type="molecule type" value="Genomic_DNA"/>
</dbReference>
<dbReference type="FunFam" id="4.10.1040.10:FF:000001">
    <property type="entry name" value="doublesex- and mab-3-related transcription factor 1"/>
    <property type="match status" value="1"/>
</dbReference>
<feature type="compositionally biased region" description="Basic and acidic residues" evidence="6">
    <location>
        <begin position="223"/>
        <end position="233"/>
    </location>
</feature>
<comment type="subcellular location">
    <subcellularLocation>
        <location evidence="5">Nucleus</location>
    </subcellularLocation>
</comment>
<organism evidence="8 9">
    <name type="scientific">Oesophagostomum dentatum</name>
    <name type="common">Nodular worm</name>
    <dbReference type="NCBI Taxonomy" id="61180"/>
    <lineage>
        <taxon>Eukaryota</taxon>
        <taxon>Metazoa</taxon>
        <taxon>Ecdysozoa</taxon>
        <taxon>Nematoda</taxon>
        <taxon>Chromadorea</taxon>
        <taxon>Rhabditida</taxon>
        <taxon>Rhabditina</taxon>
        <taxon>Rhabditomorpha</taxon>
        <taxon>Strongyloidea</taxon>
        <taxon>Strongylidae</taxon>
        <taxon>Oesophagostomum</taxon>
    </lineage>
</organism>
<evidence type="ECO:0000256" key="2">
    <source>
        <dbReference type="ARBA" id="ARBA00022833"/>
    </source>
</evidence>
<dbReference type="GO" id="GO:0000981">
    <property type="term" value="F:DNA-binding transcription factor activity, RNA polymerase II-specific"/>
    <property type="evidence" value="ECO:0007669"/>
    <property type="project" value="TreeGrafter"/>
</dbReference>
<dbReference type="AlphaFoldDB" id="A0A0B1T6A9"/>
<protein>
    <submittedName>
        <fullName evidence="8">DM DNA binding domain protein</fullName>
    </submittedName>
</protein>
<dbReference type="SMART" id="SM00301">
    <property type="entry name" value="DM"/>
    <property type="match status" value="1"/>
</dbReference>
<evidence type="ECO:0000256" key="6">
    <source>
        <dbReference type="SAM" id="MobiDB-lite"/>
    </source>
</evidence>
<proteinExistence type="predicted"/>
<keyword evidence="1 5" id="KW-0479">Metal-binding</keyword>
<feature type="non-terminal residue" evidence="8">
    <location>
        <position position="1"/>
    </location>
</feature>
<reference evidence="8 9" key="1">
    <citation type="submission" date="2014-03" db="EMBL/GenBank/DDBJ databases">
        <title>Draft genome of the hookworm Oesophagostomum dentatum.</title>
        <authorList>
            <person name="Mitreva M."/>
        </authorList>
    </citation>
    <scope>NUCLEOTIDE SEQUENCE [LARGE SCALE GENOMIC DNA]</scope>
    <source>
        <strain evidence="8 9">OD-Hann</strain>
    </source>
</reference>
<dbReference type="PROSITE" id="PS50809">
    <property type="entry name" value="DM_2"/>
    <property type="match status" value="1"/>
</dbReference>
<gene>
    <name evidence="8" type="ORF">OESDEN_09202</name>
</gene>
<feature type="region of interest" description="Disordered" evidence="6">
    <location>
        <begin position="221"/>
        <end position="246"/>
    </location>
</feature>
<dbReference type="InterPro" id="IPR001275">
    <property type="entry name" value="DM_DNA-bd"/>
</dbReference>
<evidence type="ECO:0000313" key="8">
    <source>
        <dbReference type="EMBL" id="KHJ90940.1"/>
    </source>
</evidence>
<accession>A0A0B1T6A9</accession>
<feature type="compositionally biased region" description="Polar residues" evidence="6">
    <location>
        <begin position="235"/>
        <end position="246"/>
    </location>
</feature>
<dbReference type="GO" id="GO:0005634">
    <property type="term" value="C:nucleus"/>
    <property type="evidence" value="ECO:0007669"/>
    <property type="project" value="UniProtKB-SubCell"/>
</dbReference>
<dbReference type="InterPro" id="IPR036407">
    <property type="entry name" value="DM_DNA-bd_sf"/>
</dbReference>
<feature type="DNA-binding region" description="DM" evidence="5">
    <location>
        <begin position="171"/>
        <end position="218"/>
    </location>
</feature>
<evidence type="ECO:0000256" key="1">
    <source>
        <dbReference type="ARBA" id="ARBA00022723"/>
    </source>
</evidence>
<keyword evidence="2 5" id="KW-0862">Zinc</keyword>
<evidence type="ECO:0000313" key="9">
    <source>
        <dbReference type="Proteomes" id="UP000053660"/>
    </source>
</evidence>
<dbReference type="GO" id="GO:0000978">
    <property type="term" value="F:RNA polymerase II cis-regulatory region sequence-specific DNA binding"/>
    <property type="evidence" value="ECO:0007669"/>
    <property type="project" value="TreeGrafter"/>
</dbReference>
<sequence length="246" mass="28464">FKKLCPEEDEKVLGRITNVLGHLTDALEYYESVLDSRDSCEHKGEPFLYQIGKKPRVYGTLFGLFNALTSDYEFPLKKKVEGCHEKRRALEAVRKAIIHLPDAFLEHRNIVTSQMSCKEKQKRIREVTAADKKLATALRATYLCCGDYYVTNKTTIKIDVPLDRLKRRPNCQRCAQHNVVNRLNGHKRACPFKECFCPKCQVVVERQKLMADQIKLRRRQKREKNISVEKARTEAGNTYSGKKQST</sequence>
<dbReference type="Gene3D" id="4.10.1040.10">
    <property type="entry name" value="DM DNA-binding domain"/>
    <property type="match status" value="1"/>
</dbReference>
<feature type="domain" description="DM" evidence="7">
    <location>
        <begin position="171"/>
        <end position="218"/>
    </location>
</feature>
<name>A0A0B1T6A9_OESDE</name>
<dbReference type="PROSITE" id="PS40000">
    <property type="entry name" value="DM_1"/>
    <property type="match status" value="1"/>
</dbReference>
<evidence type="ECO:0000256" key="5">
    <source>
        <dbReference type="PROSITE-ProRule" id="PRU00070"/>
    </source>
</evidence>
<dbReference type="Pfam" id="PF00751">
    <property type="entry name" value="DM"/>
    <property type="match status" value="1"/>
</dbReference>
<keyword evidence="3 5" id="KW-0238">DNA-binding</keyword>
<dbReference type="SUPFAM" id="SSF82927">
    <property type="entry name" value="Cysteine-rich DNA binding domain, (DM domain)"/>
    <property type="match status" value="1"/>
</dbReference>
<dbReference type="OrthoDB" id="6162476at2759"/>
<evidence type="ECO:0000256" key="4">
    <source>
        <dbReference type="ARBA" id="ARBA00023242"/>
    </source>
</evidence>
<dbReference type="PANTHER" id="PTHR12322:SF110">
    <property type="entry name" value="DOUBLESEX- AND MAB-3-RELATED TRANSCRIPTION FACTOR DMD-10"/>
    <property type="match status" value="1"/>
</dbReference>
<dbReference type="InterPro" id="IPR026607">
    <property type="entry name" value="DMRT"/>
</dbReference>
<dbReference type="PANTHER" id="PTHR12322">
    <property type="entry name" value="DOUBLESEX AND MAB-3 RELATED TRANSCRIPTION FACTOR DMRT"/>
    <property type="match status" value="1"/>
</dbReference>
<dbReference type="GO" id="GO:0007548">
    <property type="term" value="P:sex differentiation"/>
    <property type="evidence" value="ECO:0007669"/>
    <property type="project" value="TreeGrafter"/>
</dbReference>
<dbReference type="Proteomes" id="UP000053660">
    <property type="component" value="Unassembled WGS sequence"/>
</dbReference>
<keyword evidence="4 5" id="KW-0539">Nucleus</keyword>
<evidence type="ECO:0000256" key="3">
    <source>
        <dbReference type="ARBA" id="ARBA00023125"/>
    </source>
</evidence>
<dbReference type="GO" id="GO:0046872">
    <property type="term" value="F:metal ion binding"/>
    <property type="evidence" value="ECO:0007669"/>
    <property type="project" value="UniProtKB-KW"/>
</dbReference>